<evidence type="ECO:0000313" key="2">
    <source>
        <dbReference type="EMBL" id="AQT69034.1"/>
    </source>
</evidence>
<dbReference type="InterPro" id="IPR021862">
    <property type="entry name" value="DUF3472"/>
</dbReference>
<name>A0A1U9NMR9_9BACT</name>
<keyword evidence="3" id="KW-1185">Reference proteome</keyword>
<dbReference type="RefSeq" id="WP_146662520.1">
    <property type="nucleotide sequence ID" value="NZ_CP019791.1"/>
</dbReference>
<feature type="chain" id="PRO_5012120708" evidence="1">
    <location>
        <begin position="20"/>
        <end position="578"/>
    </location>
</feature>
<dbReference type="Pfam" id="PF11958">
    <property type="entry name" value="DUF3472"/>
    <property type="match status" value="1"/>
</dbReference>
<dbReference type="OrthoDB" id="238434at2"/>
<dbReference type="AlphaFoldDB" id="A0A1U9NMR9"/>
<keyword evidence="1" id="KW-0732">Signal</keyword>
<dbReference type="PROSITE" id="PS51257">
    <property type="entry name" value="PROKAR_LIPOPROTEIN"/>
    <property type="match status" value="1"/>
</dbReference>
<feature type="signal peptide" evidence="1">
    <location>
        <begin position="1"/>
        <end position="19"/>
    </location>
</feature>
<sequence precursor="true">MRICLAAVVILSGFGACFAGPAGELKPDYGQIGQDIELVSVPDEEQAYYQVQRTRDGQDQLFLTPNNGFFAEGRLMCGGEGLEIIKQDRLNQGKSFGFITGWNKGDIAEWGIWLENTGKLNAYVNTSGDNDAVFVIHLDGQREVFASKSGQNGQPTPAGWGRFSVKKNGFYKLKLECLKSGTGKSKVHWIELNGSSAEKGGVVRLRWRPSAAHTKFSSSKVEGPVRAWVMEMDAMLGEHGFYSPVTTPFGYYGPTWQANGKVGSGFNFSLWSYGRGKKEPPVDQLSHLLAVGSPKARFGGFGHEGTGVKVRGWAPLEGRQTQRQAIALRLEPGETYDTYYSYFHASDEKVWKLFGAGNKYNKNNTDPADKSLWVGSFIEVPGPAQRQRTGPYQRRMRYRGWVMNADGKWYPLDRMRNGNINRSTGLTHTKRGVNENGWFYLQTGGWKRYKGKPNKNFIEHPDPTELSEVPYMDREDVMTIQSMPCEIEILKAEIEADKLVLGFGIRGYGGQVTAYWGDKDCLTLTDRWQNSKVIADDANEGLNKVVISDISADSDLWVRLLLENDRGRFFTQKSSQAK</sequence>
<dbReference type="EMBL" id="CP019791">
    <property type="protein sequence ID" value="AQT69034.1"/>
    <property type="molecule type" value="Genomic_DNA"/>
</dbReference>
<gene>
    <name evidence="2" type="ORF">STSP2_02215</name>
</gene>
<dbReference type="KEGG" id="alus:STSP2_02215"/>
<protein>
    <submittedName>
        <fullName evidence="2">Uncharacterized protein</fullName>
    </submittedName>
</protein>
<reference evidence="3" key="1">
    <citation type="submission" date="2017-02" db="EMBL/GenBank/DDBJ databases">
        <title>Comparative genomics and description of representatives of a novel lineage of planctomycetes thriving in anoxic sediments.</title>
        <authorList>
            <person name="Spring S."/>
            <person name="Bunk B."/>
            <person name="Sproer C."/>
        </authorList>
    </citation>
    <scope>NUCLEOTIDE SEQUENCE [LARGE SCALE GENOMIC DNA]</scope>
    <source>
        <strain evidence="3">ST-NAGAB-D1</strain>
    </source>
</reference>
<organism evidence="2 3">
    <name type="scientific">Anaerohalosphaera lusitana</name>
    <dbReference type="NCBI Taxonomy" id="1936003"/>
    <lineage>
        <taxon>Bacteria</taxon>
        <taxon>Pseudomonadati</taxon>
        <taxon>Planctomycetota</taxon>
        <taxon>Phycisphaerae</taxon>
        <taxon>Sedimentisphaerales</taxon>
        <taxon>Anaerohalosphaeraceae</taxon>
        <taxon>Anaerohalosphaera</taxon>
    </lineage>
</organism>
<dbReference type="Proteomes" id="UP000189674">
    <property type="component" value="Chromosome"/>
</dbReference>
<accession>A0A1U9NMR9</accession>
<evidence type="ECO:0000256" key="1">
    <source>
        <dbReference type="SAM" id="SignalP"/>
    </source>
</evidence>
<evidence type="ECO:0000313" key="3">
    <source>
        <dbReference type="Proteomes" id="UP000189674"/>
    </source>
</evidence>
<proteinExistence type="predicted"/>